<evidence type="ECO:0000256" key="1">
    <source>
        <dbReference type="ARBA" id="ARBA00004477"/>
    </source>
</evidence>
<dbReference type="KEGG" id="phet:94288693"/>
<sequence>MMSFTHTNSFHEGAPTTALCTESDSNDAVKGDSETVPWYTYMNNHGGLSLRSGSRPAHTETNDEAWKPRALHLAEETPVEEGDSRSFSSVVDSRAFLKVAPFDSRAAASSSTIPTHISTLAASSSAVATVSPTLRTRVGQWCRPQRSVTFRDWYLSRYCNGTQVRWIEKAQHMFGPLQGVFVQYFQLWSLTGEAEFYILCIPTVVWIGMPLLGVQIASLLCMGQYVTGTLKDFACCPRPPCPPLQLHGKRSTHDNEYGFPSTHSCHCTVFSFVLYTQLVRVFPDHAFLCWLVSAFYFVNVSFSRVYLGMHWIGDLIGGWLVALLAILLHEAFLDRWEAYILERSETPWWGYAFAYATLHLLSVAHATPHDPCPCYVDSLRFAGVMIGATIGFWEFYSIYGTLAARPKPDQILDEVLSLSFLLQWVVCIVIVVVSKEVSSLVAGVVLEGIFKFLSGAYATRLPKFIRRPYLIMAKVIGLTTLGNARGQKSYIPCITNNTPPQMLGDRCHSGPLQDGYTPSPPIDTEVVDESDGFLNAQQIWSLRTHRHWWLWDIHKRTASYATTGFVVSFVCQVLLREGFGVGQDPSHPATRGPRPWRRSLA</sequence>
<feature type="domain" description="Phosphatidic acid phosphatase type 2/haloperoxidase" evidence="10">
    <location>
        <begin position="211"/>
        <end position="330"/>
    </location>
</feature>
<keyword evidence="5 9" id="KW-1133">Transmembrane helix</keyword>
<keyword evidence="6 9" id="KW-0472">Membrane</keyword>
<dbReference type="GeneID" id="94288693"/>
<evidence type="ECO:0000256" key="5">
    <source>
        <dbReference type="ARBA" id="ARBA00022989"/>
    </source>
</evidence>
<accession>A0A836I491</accession>
<evidence type="ECO:0000313" key="12">
    <source>
        <dbReference type="Proteomes" id="UP000674318"/>
    </source>
</evidence>
<evidence type="ECO:0000313" key="11">
    <source>
        <dbReference type="EMBL" id="KAG5496290.1"/>
    </source>
</evidence>
<feature type="transmembrane region" description="Helical" evidence="9">
    <location>
        <begin position="411"/>
        <end position="433"/>
    </location>
</feature>
<dbReference type="EMBL" id="JAFJZO010000032">
    <property type="protein sequence ID" value="KAG5496290.1"/>
    <property type="molecule type" value="Genomic_DNA"/>
</dbReference>
<evidence type="ECO:0000256" key="6">
    <source>
        <dbReference type="ARBA" id="ARBA00023136"/>
    </source>
</evidence>
<proteinExistence type="inferred from homology"/>
<feature type="region of interest" description="Disordered" evidence="8">
    <location>
        <begin position="582"/>
        <end position="601"/>
    </location>
</feature>
<comment type="similarity">
    <text evidence="7">Belongs to the type 2 lipid phosphate phosphatase family.</text>
</comment>
<keyword evidence="4" id="KW-0256">Endoplasmic reticulum</keyword>
<dbReference type="SMART" id="SM00014">
    <property type="entry name" value="acidPPc"/>
    <property type="match status" value="1"/>
</dbReference>
<comment type="subcellular location">
    <subcellularLocation>
        <location evidence="1">Endoplasmic reticulum membrane</location>
        <topology evidence="1">Multi-pass membrane protein</topology>
    </subcellularLocation>
</comment>
<feature type="transmembrane region" description="Helical" evidence="9">
    <location>
        <begin position="308"/>
        <end position="328"/>
    </location>
</feature>
<reference evidence="11 12" key="1">
    <citation type="submission" date="2021-02" db="EMBL/GenBank/DDBJ databases">
        <title>Porcisia hertigi Genome sequencing and assembly.</title>
        <authorList>
            <person name="Almutairi H."/>
            <person name="Gatherer D."/>
        </authorList>
    </citation>
    <scope>NUCLEOTIDE SEQUENCE [LARGE SCALE GENOMIC DNA]</scope>
    <source>
        <strain evidence="11 12">C119</strain>
    </source>
</reference>
<feature type="transmembrane region" description="Helical" evidence="9">
    <location>
        <begin position="285"/>
        <end position="302"/>
    </location>
</feature>
<evidence type="ECO:0000256" key="3">
    <source>
        <dbReference type="ARBA" id="ARBA00022801"/>
    </source>
</evidence>
<evidence type="ECO:0000256" key="7">
    <source>
        <dbReference type="ARBA" id="ARBA00038324"/>
    </source>
</evidence>
<dbReference type="AlphaFoldDB" id="A0A836I491"/>
<dbReference type="RefSeq" id="XP_067754773.1">
    <property type="nucleotide sequence ID" value="XM_067898616.1"/>
</dbReference>
<evidence type="ECO:0000256" key="4">
    <source>
        <dbReference type="ARBA" id="ARBA00022824"/>
    </source>
</evidence>
<dbReference type="SUPFAM" id="SSF48317">
    <property type="entry name" value="Acid phosphatase/Vanadium-dependent haloperoxidase"/>
    <property type="match status" value="1"/>
</dbReference>
<dbReference type="Gene3D" id="1.20.144.10">
    <property type="entry name" value="Phosphatidic acid phosphatase type 2/haloperoxidase"/>
    <property type="match status" value="1"/>
</dbReference>
<gene>
    <name evidence="11" type="ORF">JKF63_02591</name>
</gene>
<dbReference type="PANTHER" id="PTHR14969">
    <property type="entry name" value="SPHINGOSINE-1-PHOSPHATE PHOSPHOHYDROLASE"/>
    <property type="match status" value="1"/>
</dbReference>
<evidence type="ECO:0000256" key="2">
    <source>
        <dbReference type="ARBA" id="ARBA00022692"/>
    </source>
</evidence>
<keyword evidence="3" id="KW-0378">Hydrolase</keyword>
<organism evidence="11 12">
    <name type="scientific">Porcisia hertigi</name>
    <dbReference type="NCBI Taxonomy" id="2761500"/>
    <lineage>
        <taxon>Eukaryota</taxon>
        <taxon>Discoba</taxon>
        <taxon>Euglenozoa</taxon>
        <taxon>Kinetoplastea</taxon>
        <taxon>Metakinetoplastina</taxon>
        <taxon>Trypanosomatida</taxon>
        <taxon>Trypanosomatidae</taxon>
        <taxon>Leishmaniinae</taxon>
        <taxon>Porcisia</taxon>
    </lineage>
</organism>
<dbReference type="GO" id="GO:0042392">
    <property type="term" value="F:sphingosine-1-phosphate phosphatase activity"/>
    <property type="evidence" value="ECO:0007669"/>
    <property type="project" value="TreeGrafter"/>
</dbReference>
<feature type="compositionally biased region" description="Polar residues" evidence="8">
    <location>
        <begin position="1"/>
        <end position="10"/>
    </location>
</feature>
<keyword evidence="2 9" id="KW-0812">Transmembrane</keyword>
<evidence type="ECO:0000256" key="8">
    <source>
        <dbReference type="SAM" id="MobiDB-lite"/>
    </source>
</evidence>
<dbReference type="InterPro" id="IPR036938">
    <property type="entry name" value="PAP2/HPO_sf"/>
</dbReference>
<dbReference type="InterPro" id="IPR000326">
    <property type="entry name" value="PAP2/HPO"/>
</dbReference>
<evidence type="ECO:0000259" key="10">
    <source>
        <dbReference type="SMART" id="SM00014"/>
    </source>
</evidence>
<feature type="transmembrane region" description="Helical" evidence="9">
    <location>
        <begin position="379"/>
        <end position="399"/>
    </location>
</feature>
<protein>
    <recommendedName>
        <fullName evidence="10">Phosphatidic acid phosphatase type 2/haloperoxidase domain-containing protein</fullName>
    </recommendedName>
</protein>
<feature type="transmembrane region" description="Helical" evidence="9">
    <location>
        <begin position="348"/>
        <end position="367"/>
    </location>
</feature>
<feature type="region of interest" description="Disordered" evidence="8">
    <location>
        <begin position="1"/>
        <end position="31"/>
    </location>
</feature>
<name>A0A836I491_9TRYP</name>
<dbReference type="OrthoDB" id="301434at2759"/>
<feature type="transmembrane region" description="Helical" evidence="9">
    <location>
        <begin position="439"/>
        <end position="458"/>
    </location>
</feature>
<dbReference type="PANTHER" id="PTHR14969:SF28">
    <property type="entry name" value="DIHYDROSPHINGOSINE 1-PHOSPHATE PHOSPHATASE LCB3-RELATED"/>
    <property type="match status" value="1"/>
</dbReference>
<dbReference type="GO" id="GO:0005789">
    <property type="term" value="C:endoplasmic reticulum membrane"/>
    <property type="evidence" value="ECO:0007669"/>
    <property type="project" value="UniProtKB-SubCell"/>
</dbReference>
<evidence type="ECO:0000256" key="9">
    <source>
        <dbReference type="SAM" id="Phobius"/>
    </source>
</evidence>
<keyword evidence="12" id="KW-1185">Reference proteome</keyword>
<feature type="transmembrane region" description="Helical" evidence="9">
    <location>
        <begin position="196"/>
        <end position="221"/>
    </location>
</feature>
<comment type="caution">
    <text evidence="11">The sequence shown here is derived from an EMBL/GenBank/DDBJ whole genome shotgun (WGS) entry which is preliminary data.</text>
</comment>
<dbReference type="Pfam" id="PF01569">
    <property type="entry name" value="PAP2"/>
    <property type="match status" value="1"/>
</dbReference>
<dbReference type="Proteomes" id="UP000674318">
    <property type="component" value="Chromosome 32"/>
</dbReference>